<keyword evidence="3" id="KW-1185">Reference proteome</keyword>
<dbReference type="Proteomes" id="UP001558652">
    <property type="component" value="Unassembled WGS sequence"/>
</dbReference>
<reference evidence="2 3" key="1">
    <citation type="submission" date="2024-07" db="EMBL/GenBank/DDBJ databases">
        <title>Chromosome-level genome assembly of the water stick insect Ranatra chinensis (Heteroptera: Nepidae).</title>
        <authorList>
            <person name="Liu X."/>
        </authorList>
    </citation>
    <scope>NUCLEOTIDE SEQUENCE [LARGE SCALE GENOMIC DNA]</scope>
    <source>
        <strain evidence="2">Cailab_2021Rc</strain>
        <tissue evidence="2">Muscle</tissue>
    </source>
</reference>
<accession>A0ABD0YD74</accession>
<proteinExistence type="predicted"/>
<evidence type="ECO:0000256" key="1">
    <source>
        <dbReference type="SAM" id="MobiDB-lite"/>
    </source>
</evidence>
<organism evidence="2 3">
    <name type="scientific">Ranatra chinensis</name>
    <dbReference type="NCBI Taxonomy" id="642074"/>
    <lineage>
        <taxon>Eukaryota</taxon>
        <taxon>Metazoa</taxon>
        <taxon>Ecdysozoa</taxon>
        <taxon>Arthropoda</taxon>
        <taxon>Hexapoda</taxon>
        <taxon>Insecta</taxon>
        <taxon>Pterygota</taxon>
        <taxon>Neoptera</taxon>
        <taxon>Paraneoptera</taxon>
        <taxon>Hemiptera</taxon>
        <taxon>Heteroptera</taxon>
        <taxon>Panheteroptera</taxon>
        <taxon>Nepomorpha</taxon>
        <taxon>Nepidae</taxon>
        <taxon>Ranatrinae</taxon>
        <taxon>Ranatra</taxon>
    </lineage>
</organism>
<name>A0ABD0YD74_9HEMI</name>
<feature type="compositionally biased region" description="Basic residues" evidence="1">
    <location>
        <begin position="1"/>
        <end position="13"/>
    </location>
</feature>
<evidence type="ECO:0000313" key="2">
    <source>
        <dbReference type="EMBL" id="KAL1124624.1"/>
    </source>
</evidence>
<evidence type="ECO:0000313" key="3">
    <source>
        <dbReference type="Proteomes" id="UP001558652"/>
    </source>
</evidence>
<dbReference type="EMBL" id="JBFDAA010000010">
    <property type="protein sequence ID" value="KAL1124624.1"/>
    <property type="molecule type" value="Genomic_DNA"/>
</dbReference>
<sequence>MASKRRNMFHKNKKQETTENGTVQKERGEMTPLNLKLLLGQQFGRPHKPSLCNIKRRYFEEVSVPIGRSNDVCRVFGFLEGYIIGRAREFDAPHLLLQIEGGFLYNLVQETGKAMANQLAQMAEKNRGAEFLPQLKWHSKSKLVPGGWGQAVGIRLELLCVPDMVQYSVDIPGQ</sequence>
<protein>
    <submittedName>
        <fullName evidence="2">Uncharacterized protein</fullName>
    </submittedName>
</protein>
<feature type="region of interest" description="Disordered" evidence="1">
    <location>
        <begin position="1"/>
        <end position="25"/>
    </location>
</feature>
<dbReference type="AlphaFoldDB" id="A0ABD0YD74"/>
<gene>
    <name evidence="2" type="ORF">AAG570_001248</name>
</gene>
<comment type="caution">
    <text evidence="2">The sequence shown here is derived from an EMBL/GenBank/DDBJ whole genome shotgun (WGS) entry which is preliminary data.</text>
</comment>